<dbReference type="EMBL" id="AGNL01048980">
    <property type="protein sequence ID" value="EJK44979.1"/>
    <property type="molecule type" value="Genomic_DNA"/>
</dbReference>
<evidence type="ECO:0000313" key="2">
    <source>
        <dbReference type="EMBL" id="EJK44979.1"/>
    </source>
</evidence>
<evidence type="ECO:0000256" key="1">
    <source>
        <dbReference type="SAM" id="Phobius"/>
    </source>
</evidence>
<dbReference type="Proteomes" id="UP000266841">
    <property type="component" value="Unassembled WGS sequence"/>
</dbReference>
<accession>K0R1V8</accession>
<sequence length="108" mass="12573">VYIYIYIVYIYIIYIYIYIYINSDNFYGNIKWSFEIAEDILDMRFFRRLIRTFTAAMVLSTLDPPIIEIGETVESDTESRASLHKTRALALGPGPWSMVADAMEHGKS</sequence>
<feature type="transmembrane region" description="Helical" evidence="1">
    <location>
        <begin position="6"/>
        <end position="23"/>
    </location>
</feature>
<name>K0R1V8_THAOC</name>
<keyword evidence="1" id="KW-1133">Transmembrane helix</keyword>
<keyword evidence="1" id="KW-0472">Membrane</keyword>
<feature type="non-terminal residue" evidence="2">
    <location>
        <position position="1"/>
    </location>
</feature>
<protein>
    <submittedName>
        <fullName evidence="2">Uncharacterized protein</fullName>
    </submittedName>
</protein>
<evidence type="ECO:0000313" key="3">
    <source>
        <dbReference type="Proteomes" id="UP000266841"/>
    </source>
</evidence>
<keyword evidence="1" id="KW-0812">Transmembrane</keyword>
<proteinExistence type="predicted"/>
<keyword evidence="3" id="KW-1185">Reference proteome</keyword>
<dbReference type="AlphaFoldDB" id="K0R1V8"/>
<reference evidence="2 3" key="1">
    <citation type="journal article" date="2012" name="Genome Biol.">
        <title>Genome and low-iron response of an oceanic diatom adapted to chronic iron limitation.</title>
        <authorList>
            <person name="Lommer M."/>
            <person name="Specht M."/>
            <person name="Roy A.S."/>
            <person name="Kraemer L."/>
            <person name="Andreson R."/>
            <person name="Gutowska M.A."/>
            <person name="Wolf J."/>
            <person name="Bergner S.V."/>
            <person name="Schilhabel M.B."/>
            <person name="Klostermeier U.C."/>
            <person name="Beiko R.G."/>
            <person name="Rosenstiel P."/>
            <person name="Hippler M."/>
            <person name="Laroche J."/>
        </authorList>
    </citation>
    <scope>NUCLEOTIDE SEQUENCE [LARGE SCALE GENOMIC DNA]</scope>
    <source>
        <strain evidence="2 3">CCMP1005</strain>
    </source>
</reference>
<gene>
    <name evidence="2" type="ORF">THAOC_36439</name>
</gene>
<comment type="caution">
    <text evidence="2">The sequence shown here is derived from an EMBL/GenBank/DDBJ whole genome shotgun (WGS) entry which is preliminary data.</text>
</comment>
<organism evidence="2 3">
    <name type="scientific">Thalassiosira oceanica</name>
    <name type="common">Marine diatom</name>
    <dbReference type="NCBI Taxonomy" id="159749"/>
    <lineage>
        <taxon>Eukaryota</taxon>
        <taxon>Sar</taxon>
        <taxon>Stramenopiles</taxon>
        <taxon>Ochrophyta</taxon>
        <taxon>Bacillariophyta</taxon>
        <taxon>Coscinodiscophyceae</taxon>
        <taxon>Thalassiosirophycidae</taxon>
        <taxon>Thalassiosirales</taxon>
        <taxon>Thalassiosiraceae</taxon>
        <taxon>Thalassiosira</taxon>
    </lineage>
</organism>